<reference evidence="3" key="1">
    <citation type="submission" date="2016-07" db="EMBL/GenBank/DDBJ databases">
        <title>Multiple horizontal gene transfer events from other fungi enriched the ability of initially mycotrophic Trichoderma (Ascomycota) to feed on dead plant biomass.</title>
        <authorList>
            <consortium name="DOE Joint Genome Institute"/>
            <person name="Atanasova L."/>
            <person name="Chenthamara K."/>
            <person name="Zhang J."/>
            <person name="Grujic M."/>
            <person name="Henrissat B."/>
            <person name="Kuo A."/>
            <person name="Aerts A."/>
            <person name="Salamov A."/>
            <person name="Lipzen A."/>
            <person name="Labutti K."/>
            <person name="Barry K."/>
            <person name="Miao Y."/>
            <person name="Rahimi M.J."/>
            <person name="Shen Q."/>
            <person name="Grigoriev I.V."/>
            <person name="Kubicek C.P."/>
            <person name="Druzhinina I.S."/>
        </authorList>
    </citation>
    <scope>NUCLEOTIDE SEQUENCE [LARGE SCALE GENOMIC DNA]</scope>
    <source>
        <strain evidence="3">TUCIM 6016</strain>
    </source>
</reference>
<evidence type="ECO:0000313" key="2">
    <source>
        <dbReference type="EMBL" id="PTB69489.1"/>
    </source>
</evidence>
<feature type="region of interest" description="Disordered" evidence="1">
    <location>
        <begin position="224"/>
        <end position="245"/>
    </location>
</feature>
<evidence type="ECO:0000256" key="1">
    <source>
        <dbReference type="SAM" id="MobiDB-lite"/>
    </source>
</evidence>
<dbReference type="AlphaFoldDB" id="A0A2T4BJQ0"/>
<evidence type="ECO:0000313" key="3">
    <source>
        <dbReference type="Proteomes" id="UP000241546"/>
    </source>
</evidence>
<gene>
    <name evidence="2" type="ORF">BBK36DRAFT_1137917</name>
</gene>
<accession>A0A2T4BJQ0</accession>
<dbReference type="GeneID" id="36601323"/>
<organism evidence="2 3">
    <name type="scientific">Trichoderma citrinoviride</name>
    <dbReference type="NCBI Taxonomy" id="58853"/>
    <lineage>
        <taxon>Eukaryota</taxon>
        <taxon>Fungi</taxon>
        <taxon>Dikarya</taxon>
        <taxon>Ascomycota</taxon>
        <taxon>Pezizomycotina</taxon>
        <taxon>Sordariomycetes</taxon>
        <taxon>Hypocreomycetidae</taxon>
        <taxon>Hypocreales</taxon>
        <taxon>Hypocreaceae</taxon>
        <taxon>Trichoderma</taxon>
    </lineage>
</organism>
<feature type="compositionally biased region" description="Polar residues" evidence="1">
    <location>
        <begin position="232"/>
        <end position="245"/>
    </location>
</feature>
<feature type="region of interest" description="Disordered" evidence="1">
    <location>
        <begin position="110"/>
        <end position="129"/>
    </location>
</feature>
<dbReference type="RefSeq" id="XP_024752809.1">
    <property type="nucleotide sequence ID" value="XM_024893205.1"/>
</dbReference>
<dbReference type="Proteomes" id="UP000241546">
    <property type="component" value="Unassembled WGS sequence"/>
</dbReference>
<name>A0A2T4BJQ0_9HYPO</name>
<sequence>MSSDDSRTTGEATDRTIGEFGRRASCCYNLSSPVGRGWIGKADTSCRASERVCEIPTNVEETGQRRDKDLEARDARLTGSHMNGLHVRRAAALRSSGESRLWRRRKLVRGAGPAKRYKSQSQEKDGHDRDNLEVYCRRGREMHAKHGSAACPGWRETARRLEAVSMAGAVQIACYAAIERRAGVSYLYRAWSLHEQHPPANGSVIAGTATPRCYRRYGHPSGVLVPRLSTAGEGQSTSTTGQPNH</sequence>
<dbReference type="EMBL" id="KZ680208">
    <property type="protein sequence ID" value="PTB69489.1"/>
    <property type="molecule type" value="Genomic_DNA"/>
</dbReference>
<keyword evidence="3" id="KW-1185">Reference proteome</keyword>
<protein>
    <submittedName>
        <fullName evidence="2">Uncharacterized protein</fullName>
    </submittedName>
</protein>
<proteinExistence type="predicted"/>